<dbReference type="AlphaFoldDB" id="A0A7G7CP89"/>
<organism evidence="1 2">
    <name type="scientific">Corynebacterium incognita</name>
    <dbReference type="NCBI Taxonomy" id="2754725"/>
    <lineage>
        <taxon>Bacteria</taxon>
        <taxon>Bacillati</taxon>
        <taxon>Actinomycetota</taxon>
        <taxon>Actinomycetes</taxon>
        <taxon>Mycobacteriales</taxon>
        <taxon>Corynebacteriaceae</taxon>
        <taxon>Corynebacterium</taxon>
    </lineage>
</organism>
<gene>
    <name evidence="1" type="ORF">H0194_10295</name>
</gene>
<dbReference type="Proteomes" id="UP000515743">
    <property type="component" value="Chromosome"/>
</dbReference>
<proteinExistence type="predicted"/>
<sequence length="340" mass="37040">MFGLLSKKAPPLAIGIGMESLQDGTDFAQVAQRFDDANATGYSLAVGRIEWVAFPWKDHEDKLSGIAERAAEENTDPVKSAMDVLGREREATLTVDILTPSTNEENPEYMGRFANGEEASAFPNAVALAEGSVGEDVEKLCSEISQRYSPDRIALTELMGDAFFSEGDEELYSAMTGAPGFPRQPDGSINTADPQLTAWQSDIITGLLDRCHQAAGVPVEMDARVNWDNPGANRDDSGHDYEKFLNAQHHLTLWAYTDIDGQRPETTAKVVKGLKKRLGAQALDNITMSVGLWARGDAPLNPADLKTSAEHSDGASRVLVTPLSKMTDDHWKALEEMNRS</sequence>
<keyword evidence="2" id="KW-1185">Reference proteome</keyword>
<protein>
    <submittedName>
        <fullName evidence="1">Uncharacterized protein</fullName>
    </submittedName>
</protein>
<accession>A0A7G7CP89</accession>
<evidence type="ECO:0000313" key="1">
    <source>
        <dbReference type="EMBL" id="QNE89405.1"/>
    </source>
</evidence>
<dbReference type="KEGG" id="cik:H0194_10295"/>
<dbReference type="EMBL" id="CP059404">
    <property type="protein sequence ID" value="QNE89405.1"/>
    <property type="molecule type" value="Genomic_DNA"/>
</dbReference>
<reference evidence="1 2" key="1">
    <citation type="submission" date="2020-07" db="EMBL/GenBank/DDBJ databases">
        <title>Complete genome and description of Corynebacterium incognita strain Marseille-Q3630 sp. nov.</title>
        <authorList>
            <person name="Boxberger M."/>
        </authorList>
    </citation>
    <scope>NUCLEOTIDE SEQUENCE [LARGE SCALE GENOMIC DNA]</scope>
    <source>
        <strain evidence="1 2">Marseille-Q3630</strain>
    </source>
</reference>
<evidence type="ECO:0000313" key="2">
    <source>
        <dbReference type="Proteomes" id="UP000515743"/>
    </source>
</evidence>
<name>A0A7G7CP89_9CORY</name>
<dbReference type="RefSeq" id="WP_185175779.1">
    <property type="nucleotide sequence ID" value="NZ_CP059404.1"/>
</dbReference>